<feature type="signal peptide" evidence="3">
    <location>
        <begin position="1"/>
        <end position="26"/>
    </location>
</feature>
<proteinExistence type="predicted"/>
<dbReference type="GeneID" id="106155191"/>
<dbReference type="AlphaFoldDB" id="A0A1S3HIR7"/>
<evidence type="ECO:0000256" key="1">
    <source>
        <dbReference type="SAM" id="MobiDB-lite"/>
    </source>
</evidence>
<dbReference type="InParanoid" id="A0A1S3HIR7"/>
<dbReference type="KEGG" id="lak:106155191"/>
<dbReference type="InterPro" id="IPR053891">
    <property type="entry name" value="Shisa_N"/>
</dbReference>
<keyword evidence="2" id="KW-0812">Transmembrane</keyword>
<gene>
    <name evidence="6" type="primary">LOC106155191</name>
</gene>
<keyword evidence="3" id="KW-0732">Signal</keyword>
<evidence type="ECO:0000313" key="6">
    <source>
        <dbReference type="RefSeq" id="XP_013385346.1"/>
    </source>
</evidence>
<feature type="region of interest" description="Disordered" evidence="1">
    <location>
        <begin position="229"/>
        <end position="287"/>
    </location>
</feature>
<dbReference type="Proteomes" id="UP000085678">
    <property type="component" value="Unplaced"/>
</dbReference>
<reference evidence="6" key="1">
    <citation type="submission" date="2025-08" db="UniProtKB">
        <authorList>
            <consortium name="RefSeq"/>
        </authorList>
    </citation>
    <scope>IDENTIFICATION</scope>
    <source>
        <tissue evidence="6">Gonads</tissue>
    </source>
</reference>
<keyword evidence="2" id="KW-1133">Transmembrane helix</keyword>
<feature type="chain" id="PRO_5010248134" evidence="3">
    <location>
        <begin position="27"/>
        <end position="287"/>
    </location>
</feature>
<sequence>MATAVNAKVVLTGLFTLLAIIHTVSGGEYCCAYFTPYGTYRKSFYCPKYCCGTTEYKYQPKFCCAEADRRYYPSYSSRVACPTPIPPTRGSEVVWGFKVDPGEYCCAYFTSSGSYRNPFFCPNYCCGTSTRKYCCPSLKDRYNRSYHYLSSCPTTSKNRSSWSSWSGWSSNTRSSGFLTVGGTVIGIVAGLVVLWLVIGGIIWCKKKRGTVTKPPENYTVMLNTTSTTQGYPDMYAPPPNTACKPETPQPANVAYSSKTQTTDTARYEDPPPPYPGTDAEYPLPTKM</sequence>
<feature type="domain" description="Shisa N-terminal" evidence="4">
    <location>
        <begin position="27"/>
        <end position="71"/>
    </location>
</feature>
<keyword evidence="2" id="KW-0472">Membrane</keyword>
<feature type="compositionally biased region" description="Polar residues" evidence="1">
    <location>
        <begin position="254"/>
        <end position="264"/>
    </location>
</feature>
<dbReference type="Pfam" id="PF13908">
    <property type="entry name" value="Shisa_N"/>
    <property type="match status" value="2"/>
</dbReference>
<evidence type="ECO:0000256" key="3">
    <source>
        <dbReference type="SAM" id="SignalP"/>
    </source>
</evidence>
<keyword evidence="5" id="KW-1185">Reference proteome</keyword>
<dbReference type="RefSeq" id="XP_013385346.1">
    <property type="nucleotide sequence ID" value="XM_013529892.1"/>
</dbReference>
<feature type="domain" description="Shisa N-terminal" evidence="4">
    <location>
        <begin position="102"/>
        <end position="145"/>
    </location>
</feature>
<organism evidence="5 6">
    <name type="scientific">Lingula anatina</name>
    <name type="common">Brachiopod</name>
    <name type="synonym">Lingula unguis</name>
    <dbReference type="NCBI Taxonomy" id="7574"/>
    <lineage>
        <taxon>Eukaryota</taxon>
        <taxon>Metazoa</taxon>
        <taxon>Spiralia</taxon>
        <taxon>Lophotrochozoa</taxon>
        <taxon>Brachiopoda</taxon>
        <taxon>Linguliformea</taxon>
        <taxon>Lingulata</taxon>
        <taxon>Lingulida</taxon>
        <taxon>Linguloidea</taxon>
        <taxon>Lingulidae</taxon>
        <taxon>Lingula</taxon>
    </lineage>
</organism>
<feature type="transmembrane region" description="Helical" evidence="2">
    <location>
        <begin position="177"/>
        <end position="203"/>
    </location>
</feature>
<accession>A0A1S3HIR7</accession>
<evidence type="ECO:0000259" key="4">
    <source>
        <dbReference type="Pfam" id="PF13908"/>
    </source>
</evidence>
<evidence type="ECO:0000313" key="5">
    <source>
        <dbReference type="Proteomes" id="UP000085678"/>
    </source>
</evidence>
<evidence type="ECO:0000256" key="2">
    <source>
        <dbReference type="SAM" id="Phobius"/>
    </source>
</evidence>
<name>A0A1S3HIR7_LINAN</name>
<protein>
    <submittedName>
        <fullName evidence="6">Protein shisa-3</fullName>
    </submittedName>
</protein>